<proteinExistence type="predicted"/>
<accession>A0A559JFC6</accession>
<dbReference type="Proteomes" id="UP000317036">
    <property type="component" value="Unassembled WGS sequence"/>
</dbReference>
<organism evidence="1 2">
    <name type="scientific">Paenibacillus cremeus</name>
    <dbReference type="NCBI Taxonomy" id="2163881"/>
    <lineage>
        <taxon>Bacteria</taxon>
        <taxon>Bacillati</taxon>
        <taxon>Bacillota</taxon>
        <taxon>Bacilli</taxon>
        <taxon>Bacillales</taxon>
        <taxon>Paenibacillaceae</taxon>
        <taxon>Paenibacillus</taxon>
    </lineage>
</organism>
<dbReference type="RefSeq" id="WP_144855125.1">
    <property type="nucleotide sequence ID" value="NZ_VNJI01000091.1"/>
</dbReference>
<dbReference type="OrthoDB" id="2924040at2"/>
<dbReference type="AlphaFoldDB" id="A0A559JFC6"/>
<dbReference type="EMBL" id="VNJI01000091">
    <property type="protein sequence ID" value="TVX98578.1"/>
    <property type="molecule type" value="Genomic_DNA"/>
</dbReference>
<name>A0A559JFC6_9BACL</name>
<keyword evidence="2" id="KW-1185">Reference proteome</keyword>
<protein>
    <submittedName>
        <fullName evidence="1">DUF2711 family protein</fullName>
    </submittedName>
</protein>
<reference evidence="1 2" key="1">
    <citation type="submission" date="2019-07" db="EMBL/GenBank/DDBJ databases">
        <authorList>
            <person name="Kim J."/>
        </authorList>
    </citation>
    <scope>NUCLEOTIDE SEQUENCE [LARGE SCALE GENOMIC DNA]</scope>
    <source>
        <strain evidence="1 2">JC52</strain>
    </source>
</reference>
<evidence type="ECO:0000313" key="1">
    <source>
        <dbReference type="EMBL" id="TVX98578.1"/>
    </source>
</evidence>
<evidence type="ECO:0000313" key="2">
    <source>
        <dbReference type="Proteomes" id="UP000317036"/>
    </source>
</evidence>
<dbReference type="InterPro" id="IPR024250">
    <property type="entry name" value="DUF2711"/>
</dbReference>
<sequence length="233" mass="26604">MDYIWFNYETPILQQLPHPLTEAAILLNPFIQMPNGWTAKKRKSEYEHVYPELEESLQLGIPKPWNQVMAGTGIQSYADLAIALMTSSSALKKEFARPDLAELLNRDLPNDLYYLREDNISEFFISDILDVLGSNGAGTLLYSDPIFDQNGELQIKSLTEITVCELAPQEIVLTNEKTDYAFLSVYDSFTTLVLSKEKKIEEIINQKKWEALICGPETYISWYYGKIELGSND</sequence>
<dbReference type="Pfam" id="PF10924">
    <property type="entry name" value="DUF2711"/>
    <property type="match status" value="1"/>
</dbReference>
<comment type="caution">
    <text evidence="1">The sequence shown here is derived from an EMBL/GenBank/DDBJ whole genome shotgun (WGS) entry which is preliminary data.</text>
</comment>
<gene>
    <name evidence="1" type="ORF">FPZ49_34460</name>
</gene>